<comment type="cofactor">
    <cofactor evidence="1">
        <name>FAD</name>
        <dbReference type="ChEBI" id="CHEBI:57692"/>
    </cofactor>
</comment>
<feature type="non-terminal residue" evidence="14">
    <location>
        <position position="1"/>
    </location>
</feature>
<dbReference type="SUPFAM" id="SSF51905">
    <property type="entry name" value="FAD/NAD(P)-binding domain"/>
    <property type="match status" value="2"/>
</dbReference>
<feature type="domain" description="FAD/NAD(P)-binding" evidence="12">
    <location>
        <begin position="3"/>
        <end position="336"/>
    </location>
</feature>
<gene>
    <name evidence="14" type="ORF">BDK51DRAFT_14531</name>
</gene>
<dbReference type="GO" id="GO:0016174">
    <property type="term" value="F:NAD(P)H oxidase H2O2-forming activity"/>
    <property type="evidence" value="ECO:0007669"/>
    <property type="project" value="TreeGrafter"/>
</dbReference>
<feature type="domain" description="Mitochondrial apoptosis-inducing factor C-terminal" evidence="13">
    <location>
        <begin position="339"/>
        <end position="385"/>
    </location>
</feature>
<dbReference type="GO" id="GO:0033108">
    <property type="term" value="P:mitochondrial respiratory chain complex assembly"/>
    <property type="evidence" value="ECO:0007669"/>
    <property type="project" value="TreeGrafter"/>
</dbReference>
<keyword evidence="15" id="KW-1185">Reference proteome</keyword>
<accession>A0A4P9W9X2</accession>
<evidence type="ECO:0000256" key="9">
    <source>
        <dbReference type="ARBA" id="ARBA00023027"/>
    </source>
</evidence>
<keyword evidence="8" id="KW-0560">Oxidoreductase</keyword>
<dbReference type="InterPro" id="IPR050446">
    <property type="entry name" value="FAD-oxidoreductase/Apoptosis"/>
</dbReference>
<feature type="non-terminal residue" evidence="14">
    <location>
        <position position="386"/>
    </location>
</feature>
<keyword evidence="6" id="KW-0274">FAD</keyword>
<comment type="similarity">
    <text evidence="3">Belongs to the FAD-dependent oxidoreductase family.</text>
</comment>
<keyword evidence="4" id="KW-0285">Flavoprotein</keyword>
<evidence type="ECO:0000256" key="5">
    <source>
        <dbReference type="ARBA" id="ARBA00022703"/>
    </source>
</evidence>
<keyword evidence="7" id="KW-0809">Transit peptide</keyword>
<reference evidence="15" key="1">
    <citation type="journal article" date="2018" name="Nat. Microbiol.">
        <title>Leveraging single-cell genomics to expand the fungal tree of life.</title>
        <authorList>
            <person name="Ahrendt S.R."/>
            <person name="Quandt C.A."/>
            <person name="Ciobanu D."/>
            <person name="Clum A."/>
            <person name="Salamov A."/>
            <person name="Andreopoulos B."/>
            <person name="Cheng J.F."/>
            <person name="Woyke T."/>
            <person name="Pelin A."/>
            <person name="Henrissat B."/>
            <person name="Reynolds N.K."/>
            <person name="Benny G.L."/>
            <person name="Smith M.E."/>
            <person name="James T.Y."/>
            <person name="Grigoriev I.V."/>
        </authorList>
    </citation>
    <scope>NUCLEOTIDE SEQUENCE [LARGE SCALE GENOMIC DNA]</scope>
</reference>
<dbReference type="Gene3D" id="3.30.390.30">
    <property type="match status" value="1"/>
</dbReference>
<evidence type="ECO:0000256" key="1">
    <source>
        <dbReference type="ARBA" id="ARBA00001974"/>
    </source>
</evidence>
<dbReference type="SMART" id="SM01353">
    <property type="entry name" value="AIF_C"/>
    <property type="match status" value="1"/>
</dbReference>
<name>A0A4P9W9X2_9FUNG</name>
<evidence type="ECO:0000256" key="2">
    <source>
        <dbReference type="ARBA" id="ARBA00004173"/>
    </source>
</evidence>
<dbReference type="Pfam" id="PF14721">
    <property type="entry name" value="AIF_C"/>
    <property type="match status" value="1"/>
</dbReference>
<evidence type="ECO:0000259" key="13">
    <source>
        <dbReference type="Pfam" id="PF14721"/>
    </source>
</evidence>
<evidence type="ECO:0000313" key="15">
    <source>
        <dbReference type="Proteomes" id="UP000269721"/>
    </source>
</evidence>
<evidence type="ECO:0000256" key="10">
    <source>
        <dbReference type="ARBA" id="ARBA00023128"/>
    </source>
</evidence>
<dbReference type="PANTHER" id="PTHR43557">
    <property type="entry name" value="APOPTOSIS-INDUCING FACTOR 1"/>
    <property type="match status" value="1"/>
</dbReference>
<keyword evidence="9" id="KW-0520">NAD</keyword>
<protein>
    <recommendedName>
        <fullName evidence="16">FAD/NAD(P)-binding domain-containing protein</fullName>
    </recommendedName>
</protein>
<dbReference type="AlphaFoldDB" id="A0A4P9W9X2"/>
<comment type="catalytic activity">
    <reaction evidence="11">
        <text>A + NADH + H(+) = AH2 + NAD(+)</text>
        <dbReference type="Rhea" id="RHEA:11356"/>
        <dbReference type="ChEBI" id="CHEBI:13193"/>
        <dbReference type="ChEBI" id="CHEBI:15378"/>
        <dbReference type="ChEBI" id="CHEBI:17499"/>
        <dbReference type="ChEBI" id="CHEBI:57540"/>
        <dbReference type="ChEBI" id="CHEBI:57945"/>
    </reaction>
</comment>
<evidence type="ECO:0000256" key="4">
    <source>
        <dbReference type="ARBA" id="ARBA00022630"/>
    </source>
</evidence>
<evidence type="ECO:0008006" key="16">
    <source>
        <dbReference type="Google" id="ProtNLM"/>
    </source>
</evidence>
<dbReference type="PRINTS" id="PR00368">
    <property type="entry name" value="FADPNR"/>
</dbReference>
<evidence type="ECO:0000259" key="12">
    <source>
        <dbReference type="Pfam" id="PF07992"/>
    </source>
</evidence>
<organism evidence="14 15">
    <name type="scientific">Blyttiomyces helicus</name>
    <dbReference type="NCBI Taxonomy" id="388810"/>
    <lineage>
        <taxon>Eukaryota</taxon>
        <taxon>Fungi</taxon>
        <taxon>Fungi incertae sedis</taxon>
        <taxon>Chytridiomycota</taxon>
        <taxon>Chytridiomycota incertae sedis</taxon>
        <taxon>Chytridiomycetes</taxon>
        <taxon>Chytridiomycetes incertae sedis</taxon>
        <taxon>Blyttiomyces</taxon>
    </lineage>
</organism>
<dbReference type="InterPro" id="IPR016156">
    <property type="entry name" value="FAD/NAD-linked_Rdtase_dimer_sf"/>
</dbReference>
<dbReference type="GO" id="GO:0006915">
    <property type="term" value="P:apoptotic process"/>
    <property type="evidence" value="ECO:0007669"/>
    <property type="project" value="UniProtKB-KW"/>
</dbReference>
<dbReference type="SUPFAM" id="SSF55424">
    <property type="entry name" value="FAD/NAD-linked reductases, dimerisation (C-terminal) domain"/>
    <property type="match status" value="1"/>
</dbReference>
<dbReference type="GO" id="GO:0005739">
    <property type="term" value="C:mitochondrion"/>
    <property type="evidence" value="ECO:0007669"/>
    <property type="project" value="UniProtKB-SubCell"/>
</dbReference>
<dbReference type="PRINTS" id="PR00411">
    <property type="entry name" value="PNDRDTASEI"/>
</dbReference>
<evidence type="ECO:0000256" key="7">
    <source>
        <dbReference type="ARBA" id="ARBA00022946"/>
    </source>
</evidence>
<keyword evidence="10" id="KW-0496">Mitochondrion</keyword>
<dbReference type="InterPro" id="IPR036188">
    <property type="entry name" value="FAD/NAD-bd_sf"/>
</dbReference>
<comment type="subcellular location">
    <subcellularLocation>
        <location evidence="2">Mitochondrion</location>
    </subcellularLocation>
</comment>
<dbReference type="EMBL" id="KZ997282">
    <property type="protein sequence ID" value="RKO87630.1"/>
    <property type="molecule type" value="Genomic_DNA"/>
</dbReference>
<proteinExistence type="inferred from homology"/>
<dbReference type="OrthoDB" id="6029at2759"/>
<dbReference type="GO" id="GO:0046983">
    <property type="term" value="F:protein dimerization activity"/>
    <property type="evidence" value="ECO:0007669"/>
    <property type="project" value="InterPro"/>
</dbReference>
<dbReference type="InterPro" id="IPR029324">
    <property type="entry name" value="AIF_C"/>
</dbReference>
<evidence type="ECO:0000256" key="3">
    <source>
        <dbReference type="ARBA" id="ARBA00006442"/>
    </source>
</evidence>
<evidence type="ECO:0000256" key="6">
    <source>
        <dbReference type="ARBA" id="ARBA00022827"/>
    </source>
</evidence>
<dbReference type="Pfam" id="PF07992">
    <property type="entry name" value="Pyr_redox_2"/>
    <property type="match status" value="1"/>
</dbReference>
<dbReference type="InterPro" id="IPR023753">
    <property type="entry name" value="FAD/NAD-binding_dom"/>
</dbReference>
<keyword evidence="5" id="KW-0053">Apoptosis</keyword>
<sequence length="386" mass="42688">SAKYVLVGAGTASFHAMEAIRELEPDADILIIGDEPHDPYQRPPLSKELWFNAIEGAEASRAFDDWEGNRRSIFYLPQESYELIRANAIDKSVWPSPNSKIRLITGVKVSRLDVEGHFIHLENGKKIRYSKVLLATGGHPKTIPAVANLPPEAAKRVLTFRKLEDFEKLANISKQTGQTIAIIGGGFIGSELSIALAGGNKIVQIFPEDGNMAMVFPRYLRRWTTSRLRKEGVDVRPKAEISKIDTSKNGTRLSITLKDNAVVNADYIVLAVGISPNDSIAQPSALEIDSVRGGILANTELEARTDVWVAGDVSSFHDRVLGRRRVEHYDHAVYSGRRAGRNMVGERKPYMHQAMYWSDLGPEISFEAIGRTDSTLPTVGVWARGS</sequence>
<evidence type="ECO:0000313" key="14">
    <source>
        <dbReference type="EMBL" id="RKO87630.1"/>
    </source>
</evidence>
<dbReference type="Gene3D" id="3.50.50.60">
    <property type="entry name" value="FAD/NAD(P)-binding domain"/>
    <property type="match status" value="2"/>
</dbReference>
<dbReference type="Proteomes" id="UP000269721">
    <property type="component" value="Unassembled WGS sequence"/>
</dbReference>
<evidence type="ECO:0000256" key="8">
    <source>
        <dbReference type="ARBA" id="ARBA00023002"/>
    </source>
</evidence>
<evidence type="ECO:0000256" key="11">
    <source>
        <dbReference type="ARBA" id="ARBA00047786"/>
    </source>
</evidence>
<dbReference type="GO" id="GO:0071949">
    <property type="term" value="F:FAD binding"/>
    <property type="evidence" value="ECO:0007669"/>
    <property type="project" value="TreeGrafter"/>
</dbReference>
<dbReference type="PANTHER" id="PTHR43557:SF4">
    <property type="entry name" value="APOPTOSIS-INDUCING FACTOR 1, MITOCHONDRIAL"/>
    <property type="match status" value="1"/>
</dbReference>